<protein>
    <submittedName>
        <fullName evidence="4">GOLGA2L5 domain-containing protein</fullName>
    </submittedName>
</protein>
<keyword evidence="1" id="KW-0175">Coiled coil</keyword>
<reference evidence="2 3" key="2">
    <citation type="submission" date="2018-11" db="EMBL/GenBank/DDBJ databases">
        <authorList>
            <consortium name="Pathogen Informatics"/>
        </authorList>
    </citation>
    <scope>NUCLEOTIDE SEQUENCE [LARGE SCALE GENOMIC DNA]</scope>
</reference>
<feature type="coiled-coil region" evidence="1">
    <location>
        <begin position="306"/>
        <end position="364"/>
    </location>
</feature>
<proteinExistence type="predicted"/>
<dbReference type="Proteomes" id="UP000270296">
    <property type="component" value="Unassembled WGS sequence"/>
</dbReference>
<reference evidence="4" key="1">
    <citation type="submission" date="2016-06" db="UniProtKB">
        <authorList>
            <consortium name="WormBaseParasite"/>
        </authorList>
    </citation>
    <scope>IDENTIFICATION</scope>
</reference>
<evidence type="ECO:0000313" key="2">
    <source>
        <dbReference type="EMBL" id="VDP08368.1"/>
    </source>
</evidence>
<dbReference type="SUPFAM" id="SSF57997">
    <property type="entry name" value="Tropomyosin"/>
    <property type="match status" value="1"/>
</dbReference>
<evidence type="ECO:0000256" key="1">
    <source>
        <dbReference type="SAM" id="Coils"/>
    </source>
</evidence>
<keyword evidence="3" id="KW-1185">Reference proteome</keyword>
<accession>A0A183IQB4</accession>
<dbReference type="WBParaSite" id="SBAD_0000604401-mRNA-1">
    <property type="protein sequence ID" value="SBAD_0000604401-mRNA-1"/>
    <property type="gene ID" value="SBAD_0000604401"/>
</dbReference>
<name>A0A183IQB4_9BILA</name>
<feature type="coiled-coil region" evidence="1">
    <location>
        <begin position="219"/>
        <end position="246"/>
    </location>
</feature>
<dbReference type="EMBL" id="UZAM01009265">
    <property type="protein sequence ID" value="VDP08368.1"/>
    <property type="molecule type" value="Genomic_DNA"/>
</dbReference>
<dbReference type="AlphaFoldDB" id="A0A183IQB4"/>
<gene>
    <name evidence="2" type="ORF">SBAD_LOCUS5811</name>
</gene>
<sequence length="477" mass="54977">MFVEAMVNSLKEERSKVDEQAVIQVDVHEPCQQLLIPSADAVGPSSESLQSATQSTSVTQNNELNILFGNHMKIMRNAVHKAKQDLRMTANEKQIQDQAKQLVEMSSKKMKKQLKHLLLNLKELQEQCDVKQARLHELRDKIDRASTSSKTMQRRLQLAEESLNKETTKHDQLLLAISSENKDLQRSRTMLETSCMRNKDGEESVSRLDTQFKVLLNRIQEGQTTVETLKKQIARHQAESEQLAISNARSFNEYETIQKVTTPFINELRVQILAKDRRSKEQSCKAVRPHEGTKADDGPNLEVAFQDQIQAELMQLRQENDRTEKGLLLLEENRENDVLCFEALEKKESELRAFRDELDRQVSMKHMKIAKIQESTAAMTKVVKRKEEKLLRLRKSLQNASPSTNMTEASLQQQVIAFENSISLYEKCIQGYLRQWAQKQETLAKLQEQIERNDNATEYKKCGIVRDYGNVSNIYDC</sequence>
<evidence type="ECO:0000313" key="3">
    <source>
        <dbReference type="Proteomes" id="UP000270296"/>
    </source>
</evidence>
<organism evidence="4">
    <name type="scientific">Soboliphyme baturini</name>
    <dbReference type="NCBI Taxonomy" id="241478"/>
    <lineage>
        <taxon>Eukaryota</taxon>
        <taxon>Metazoa</taxon>
        <taxon>Ecdysozoa</taxon>
        <taxon>Nematoda</taxon>
        <taxon>Enoplea</taxon>
        <taxon>Dorylaimia</taxon>
        <taxon>Dioctophymatida</taxon>
        <taxon>Dioctophymatoidea</taxon>
        <taxon>Soboliphymatidae</taxon>
        <taxon>Soboliphyme</taxon>
    </lineage>
</organism>
<evidence type="ECO:0000313" key="4">
    <source>
        <dbReference type="WBParaSite" id="SBAD_0000604401-mRNA-1"/>
    </source>
</evidence>
<feature type="coiled-coil region" evidence="1">
    <location>
        <begin position="107"/>
        <end position="155"/>
    </location>
</feature>